<sequence>MTKLEELEKRKKRLEAEAEKAEQQAKKYQETARQKRQESKRVEAEMLSETLVQSGMSLSELQELIGIKNNSQQPTKSEGEA</sequence>
<dbReference type="EMBL" id="JXKC01000019">
    <property type="protein sequence ID" value="PCS15749.1"/>
    <property type="molecule type" value="Genomic_DNA"/>
</dbReference>
<proteinExistence type="predicted"/>
<dbReference type="AlphaFoldDB" id="A0A2A5SPG8"/>
<reference evidence="2 3" key="1">
    <citation type="submission" date="2014-12" db="EMBL/GenBank/DDBJ databases">
        <title>Draft genome sequences of 10 type strains of Lactococcus.</title>
        <authorList>
            <person name="Sun Z."/>
            <person name="Zhong Z."/>
            <person name="Liu W."/>
            <person name="Zhang W."/>
            <person name="Zhang H."/>
        </authorList>
    </citation>
    <scope>NUCLEOTIDE SEQUENCE [LARGE SCALE GENOMIC DNA]</scope>
    <source>
        <strain evidence="2 3">DSM 21502</strain>
    </source>
</reference>
<evidence type="ECO:0000313" key="2">
    <source>
        <dbReference type="EMBL" id="PCS15749.1"/>
    </source>
</evidence>
<evidence type="ECO:0000313" key="3">
    <source>
        <dbReference type="Proteomes" id="UP000218711"/>
    </source>
</evidence>
<dbReference type="Proteomes" id="UP000218711">
    <property type="component" value="Unassembled WGS sequence"/>
</dbReference>
<evidence type="ECO:0000256" key="1">
    <source>
        <dbReference type="SAM" id="MobiDB-lite"/>
    </source>
</evidence>
<protein>
    <submittedName>
        <fullName evidence="2">Uncharacterized protein</fullName>
    </submittedName>
</protein>
<dbReference type="RefSeq" id="WP_096816653.1">
    <property type="nucleotide sequence ID" value="NZ_JXKC01000019.1"/>
</dbReference>
<name>A0A2A5SPG8_LACLC</name>
<gene>
    <name evidence="2" type="ORF">RU92_GL001220</name>
</gene>
<comment type="caution">
    <text evidence="2">The sequence shown here is derived from an EMBL/GenBank/DDBJ whole genome shotgun (WGS) entry which is preliminary data.</text>
</comment>
<accession>A0A2A5SPG8</accession>
<organism evidence="2 3">
    <name type="scientific">Lactococcus cremoris subsp. tructae</name>
    <dbReference type="NCBI Taxonomy" id="542833"/>
    <lineage>
        <taxon>Bacteria</taxon>
        <taxon>Bacillati</taxon>
        <taxon>Bacillota</taxon>
        <taxon>Bacilli</taxon>
        <taxon>Lactobacillales</taxon>
        <taxon>Streptococcaceae</taxon>
        <taxon>Lactococcus</taxon>
    </lineage>
</organism>
<feature type="region of interest" description="Disordered" evidence="1">
    <location>
        <begin position="16"/>
        <end position="41"/>
    </location>
</feature>